<keyword evidence="4" id="KW-1185">Reference proteome</keyword>
<dbReference type="InterPro" id="IPR021714">
    <property type="entry name" value="URB1_N"/>
</dbReference>
<dbReference type="InterPro" id="IPR016024">
    <property type="entry name" value="ARM-type_fold"/>
</dbReference>
<dbReference type="SUPFAM" id="SSF48371">
    <property type="entry name" value="ARM repeat"/>
    <property type="match status" value="1"/>
</dbReference>
<evidence type="ECO:0000259" key="2">
    <source>
        <dbReference type="Pfam" id="PF16201"/>
    </source>
</evidence>
<dbReference type="InterPro" id="IPR032436">
    <property type="entry name" value="URB1_C"/>
</dbReference>
<dbReference type="GO" id="GO:0000463">
    <property type="term" value="P:maturation of LSU-rRNA from tricistronic rRNA transcript (SSU-rRNA, 5.8S rRNA, LSU-rRNA)"/>
    <property type="evidence" value="ECO:0007669"/>
    <property type="project" value="TreeGrafter"/>
</dbReference>
<dbReference type="PANTHER" id="PTHR13500:SF0">
    <property type="entry name" value="NUCLEOLAR PRE-RIBOSOMAL-ASSOCIATED PROTEIN 1"/>
    <property type="match status" value="1"/>
</dbReference>
<proteinExistence type="predicted"/>
<dbReference type="GO" id="GO:0000466">
    <property type="term" value="P:maturation of 5.8S rRNA from tricistronic rRNA transcript (SSU-rRNA, 5.8S rRNA, LSU-rRNA)"/>
    <property type="evidence" value="ECO:0007669"/>
    <property type="project" value="TreeGrafter"/>
</dbReference>
<reference evidence="3" key="1">
    <citation type="submission" date="2020-10" db="EMBL/GenBank/DDBJ databases">
        <authorList>
            <person name="Han B."/>
            <person name="Lu T."/>
            <person name="Zhao Q."/>
            <person name="Huang X."/>
            <person name="Zhao Y."/>
        </authorList>
    </citation>
    <scope>NUCLEOTIDE SEQUENCE</scope>
</reference>
<feature type="domain" description="URB1 N-terminal" evidence="1">
    <location>
        <begin position="89"/>
        <end position="394"/>
    </location>
</feature>
<dbReference type="GO" id="GO:0005730">
    <property type="term" value="C:nucleolus"/>
    <property type="evidence" value="ECO:0007669"/>
    <property type="project" value="TreeGrafter"/>
</dbReference>
<sequence>MSDDGIMASPVVEPPKREQNFLVRVGMDAWTQPFAVAHKVRLVHILKNLHTSEVKIYSDASKEFIGLLDGESGGEVLQEYVQQSPQLRELIEAWWLHREKPGMAYILSLFAAVLGHPDGKLRRHGSVKKSLDSVARMILEDKEKMGDVYLELNSGEFRRQNAALDLLAAIVRRGGGLASEVAERFDFKMAILSQLAGTMKKKGSRDGGNRRKGAEFGSTRRSFIGFAMSFLEVGNPRLLRWILQQKEVYSGVLRGIGNDDAETVMYVLSTLRDNVLVDESLVPPGLRSVLFGSVTLEQLSLISGNLDAGEAADIAHEVLVMVCTDPKNGLMPGSNLRGNEKRLLDLMKKLKATEVAHHKKLLLAIVSNRLSLCSAYMNEFPYNIEPRSSPSWFSAISLAADVIASAKCDSIVQTLSSNSHGLVSVDDEEVQHGSLRLVFESVNLLCYIIEAINCMVSEGRLKSEFIGSEKVTMKIDDFPVLSCSDGTDASLVDEVHQGDEIQVKRWTSLREYIQDEVHGAMPDPQDKDASEEQDLDLKNDRTTSLCEIWSLDKQDPKLKDANVVEHVFHSKLLDVLRLYLGVMPSSFDGSYDFFKIIPPNPLDLSMDEQQSLLSLLLEYSGQSRGYLDPERAPESMYKYLQPMVYIMLHSQIKNIRDQAYILVKAAMASSGAFDHNFTEIDAWLVFLPGYESKWCVRENLRVGAPNKLSHIVIPFLCDAISVVGNNLYKYQEHTRKLISKSGQLEGCSPAFSPLIICVLQKCLRLLGIESGSTKLHEKSTISLYVCNTIHLILQSQVDVHLLPDLIRTVLNERFDKFSSQELNSRIYLAEWRPLTNMLHFLRRISDQQNYSLFNMPEHSPEFDGNSLCSVSRQVEEMLNQEQTNSLDDVATAFLFSIICAPPKDVISAFPDLLDVVKTRFPSHVAFLSSVLFLQHDYLAKVASCWPDIFFSSIRLFKDDISVDHVNTVEDLMAEPLCFNRISSAKEAHKDALLRLLEVKLSDCTFSELTLYLRVILFWTHHLLSSYTIKDSNSNNLEQPCHLCFGLLDRVFERIQVLTADLSQSKSTYPSYPVQCIQDIVDSVLRHPVITLSLSCSLSNCQNLADGSLEHLEEALAIFAKENLHLIDRFVLNLLGKLYDLLLMFGSYGGNYSSDNGPSHESLFAAPNLLLENIILLFKEKFELCMDKVNFGLLLPNFYMVRTLSKFFSPVKLLDLANWMFSKLDGRSSSSPAFVPAVLMCLYITDVAMEMLCCYLQKTDQRSESHLFRDLEIHNSDINAIQQAYHIILHFATKWNIEFADHCLLKMLCRIHHTERCAGWNTDYIAFHMILSTMAINTPIDILHHCIFRTSKVKAKAILLLLEASPMHLNLFSQIFLEILNKDTSLLHVKDSDSNTLAQEDGAILLLPAALSCLKFHSHDNRQCAEFLEPFPIFYSELLLCDKGFSSWKSFVTRSIFEEDFMDFIPTSVEDIMVYFSNTLLGKSVTMLHYYFASKEISWKQRLEIVSSIIPESSELLDSDDVNDINPTSCNGIMKFTNELFAKVSLIRLLLSPRKSLSNEVASERESKRVHKAKLNFISILVRTIDRILMNFPSSDNIFSHSTKERKVICFLEYVILKNIIELSSEIQSYLNQLKSVPFLAQFIRSSLLHRFNDPVTIKAIRCILVVLSQGKFSADEIIELILGHSNFVSTITCNEVSEYTSACNTTGGMLQPAPSILKLVDSSFMEENKTEISIAEKRRVETIRLLRVLYDIKSRQQNNSQLSESRELVFLLLSVYGATLSDTDLEILHLMNEIESPECRTITEVDHLWGTSALKFREELKLDFSKSDRITQRMLKLLKGEEALFGRTYLLIPSSVQRHLCYIAIKRSSRASVFSLEQLQRDSFADSFKVTSQRMDVVQIYDPIFILRFSIHTLHMGYIEPAEFARLGLLAITLVSIASPDHELRMLGYECLGTFKKSLEYAQRSKETWQLQLLLTYLQNGISEQWQKIPSIIAVFAAEASLTLLDGSHAQFTVIRNFLMHSTSVSLQSIPLFPTLLQSSSVHFKAERLWMLRLLSAGSNLADDAKIYKRGRVLELVLAFCSSPVSDFESKVLVLKVLKKCVKLPVLAHHLVKESGILLWLLSVISVRSEGSDGSESSWSRVTELALEVVNGLISSRLITDWLQETALEQLSAISSYLSVLLINNAKLLKGNACLLTSVLSVITSTMRLSMKRKIYQPHFTLSLHGVFNLCQAIGGSSRSTDHKLAMELCIDAILMNGPIPILSEMDKSRISMVVSWATSSIFWLYSNQRSLLEISCKEPPRNDSLQDFAILLAASVILGKISSISHGKSVDLARSTRSLETLRSFLDDACERVETATSCSANDTLAVIILYLQDHVAKNSDSLPSVVTALCLLLLDRSSKQVNKHLANNRGKMEMLCSKIHCPTESNPAWRWHYYQPWKDSALQRTEMERLEEEQACRSLLVLFSNAFSSCLSEFPVLSLDDVEKSGLFQWERDSMIKQSST</sequence>
<evidence type="ECO:0008006" key="5">
    <source>
        <dbReference type="Google" id="ProtNLM"/>
    </source>
</evidence>
<dbReference type="OrthoDB" id="72892at2759"/>
<evidence type="ECO:0000259" key="1">
    <source>
        <dbReference type="Pfam" id="PF11707"/>
    </source>
</evidence>
<protein>
    <recommendedName>
        <fullName evidence="5">Nucleolar pre-ribosomal-associated protein 1</fullName>
    </recommendedName>
</protein>
<dbReference type="Proteomes" id="UP000604825">
    <property type="component" value="Unassembled WGS sequence"/>
</dbReference>
<dbReference type="EMBL" id="CAJGYO010000012">
    <property type="protein sequence ID" value="CAD6262183.1"/>
    <property type="molecule type" value="Genomic_DNA"/>
</dbReference>
<accession>A0A811QYN6</accession>
<comment type="caution">
    <text evidence="3">The sequence shown here is derived from an EMBL/GenBank/DDBJ whole genome shotgun (WGS) entry which is preliminary data.</text>
</comment>
<dbReference type="Pfam" id="PF11707">
    <property type="entry name" value="Npa1"/>
    <property type="match status" value="1"/>
</dbReference>
<organism evidence="3 4">
    <name type="scientific">Miscanthus lutarioriparius</name>
    <dbReference type="NCBI Taxonomy" id="422564"/>
    <lineage>
        <taxon>Eukaryota</taxon>
        <taxon>Viridiplantae</taxon>
        <taxon>Streptophyta</taxon>
        <taxon>Embryophyta</taxon>
        <taxon>Tracheophyta</taxon>
        <taxon>Spermatophyta</taxon>
        <taxon>Magnoliopsida</taxon>
        <taxon>Liliopsida</taxon>
        <taxon>Poales</taxon>
        <taxon>Poaceae</taxon>
        <taxon>PACMAD clade</taxon>
        <taxon>Panicoideae</taxon>
        <taxon>Andropogonodae</taxon>
        <taxon>Andropogoneae</taxon>
        <taxon>Saccharinae</taxon>
        <taxon>Miscanthus</taxon>
    </lineage>
</organism>
<feature type="domain" description="URB1 C-terminal" evidence="2">
    <location>
        <begin position="1930"/>
        <end position="2120"/>
    </location>
</feature>
<gene>
    <name evidence="3" type="ORF">NCGR_LOCUS45561</name>
</gene>
<name>A0A811QYN6_9POAL</name>
<evidence type="ECO:0000313" key="4">
    <source>
        <dbReference type="Proteomes" id="UP000604825"/>
    </source>
</evidence>
<evidence type="ECO:0000313" key="3">
    <source>
        <dbReference type="EMBL" id="CAD6262183.1"/>
    </source>
</evidence>
<dbReference type="Pfam" id="PF16201">
    <property type="entry name" value="NopRA1"/>
    <property type="match status" value="1"/>
</dbReference>
<dbReference type="InterPro" id="IPR039844">
    <property type="entry name" value="URB1"/>
</dbReference>
<dbReference type="PANTHER" id="PTHR13500">
    <property type="entry name" value="NUCLEOLAR PRERIBOSOMAL-ASSOCIATED PROTEIN 1"/>
    <property type="match status" value="1"/>
</dbReference>